<keyword evidence="1" id="KW-0812">Transmembrane</keyword>
<feature type="transmembrane region" description="Helical" evidence="1">
    <location>
        <begin position="20"/>
        <end position="40"/>
    </location>
</feature>
<evidence type="ECO:0000313" key="3">
    <source>
        <dbReference type="EMBL" id="VEU80908.1"/>
    </source>
</evidence>
<feature type="transmembrane region" description="Helical" evidence="1">
    <location>
        <begin position="61"/>
        <end position="79"/>
    </location>
</feature>
<dbReference type="GO" id="GO:0005694">
    <property type="term" value="C:chromosome"/>
    <property type="evidence" value="ECO:0007669"/>
    <property type="project" value="InterPro"/>
</dbReference>
<dbReference type="EMBL" id="LR215048">
    <property type="protein sequence ID" value="VEU80908.1"/>
    <property type="molecule type" value="Genomic_DNA"/>
</dbReference>
<dbReference type="InterPro" id="IPR013498">
    <property type="entry name" value="Topo_IA_Znf"/>
</dbReference>
<proteinExistence type="predicted"/>
<keyword evidence="3" id="KW-0413">Isomerase</keyword>
<dbReference type="Pfam" id="PF01396">
    <property type="entry name" value="Zn_ribbon_Top1"/>
    <property type="match status" value="1"/>
</dbReference>
<accession>A0A449BEQ1</accession>
<dbReference type="GO" id="GO:0003677">
    <property type="term" value="F:DNA binding"/>
    <property type="evidence" value="ECO:0007669"/>
    <property type="project" value="InterPro"/>
</dbReference>
<keyword evidence="1" id="KW-1133">Transmembrane helix</keyword>
<dbReference type="KEGG" id="aaxa:NCTC10138_01296"/>
<dbReference type="GO" id="GO:0003916">
    <property type="term" value="F:DNA topoisomerase activity"/>
    <property type="evidence" value="ECO:0007669"/>
    <property type="project" value="InterPro"/>
</dbReference>
<dbReference type="AlphaFoldDB" id="A0A449BEQ1"/>
<dbReference type="Proteomes" id="UP000289841">
    <property type="component" value="Chromosome"/>
</dbReference>
<dbReference type="Gene3D" id="3.30.65.10">
    <property type="entry name" value="Bacterial Topoisomerase I, domain 1"/>
    <property type="match status" value="1"/>
</dbReference>
<keyword evidence="1" id="KW-0472">Membrane</keyword>
<keyword evidence="4" id="KW-1185">Reference proteome</keyword>
<feature type="transmembrane region" description="Helical" evidence="1">
    <location>
        <begin position="91"/>
        <end position="111"/>
    </location>
</feature>
<protein>
    <submittedName>
        <fullName evidence="3">DNA topoisomerase I</fullName>
    </submittedName>
</protein>
<evidence type="ECO:0000313" key="4">
    <source>
        <dbReference type="Proteomes" id="UP000289841"/>
    </source>
</evidence>
<dbReference type="STRING" id="1278311.GCA_000428705_00287"/>
<dbReference type="SUPFAM" id="SSF57783">
    <property type="entry name" value="Zinc beta-ribbon"/>
    <property type="match status" value="1"/>
</dbReference>
<evidence type="ECO:0000259" key="2">
    <source>
        <dbReference type="Pfam" id="PF01396"/>
    </source>
</evidence>
<name>A0A449BEQ1_HAPAX</name>
<dbReference type="RefSeq" id="WP_026391155.1">
    <property type="nucleotide sequence ID" value="NZ_LR215048.1"/>
</dbReference>
<feature type="domain" description="DNA topoisomerase type IA zn finger" evidence="2">
    <location>
        <begin position="146"/>
        <end position="179"/>
    </location>
</feature>
<evidence type="ECO:0000256" key="1">
    <source>
        <dbReference type="SAM" id="Phobius"/>
    </source>
</evidence>
<gene>
    <name evidence="3" type="ORF">NCTC10138_01296</name>
</gene>
<organism evidence="3 4">
    <name type="scientific">Haploplasma axanthum</name>
    <name type="common">Acholeplasma axanthum</name>
    <dbReference type="NCBI Taxonomy" id="29552"/>
    <lineage>
        <taxon>Bacteria</taxon>
        <taxon>Bacillati</taxon>
        <taxon>Mycoplasmatota</taxon>
        <taxon>Mollicutes</taxon>
        <taxon>Acholeplasmatales</taxon>
        <taxon>Acholeplasmataceae</taxon>
        <taxon>Haploplasma</taxon>
    </lineage>
</organism>
<dbReference type="OrthoDB" id="9813328at2"/>
<sequence length="180" mass="20218">MGAWLIELISNLIDITGNPIADTVIFAIIGLISGSIAFGLTGFISNTTRSYNSKSMSDLHWGIRVILFFVLTYVIAKIVEFIKGIFTPPALYYSIGIIILIVAAFILLKVFKKPVNKEINKLVDDKPEYDKNERNITENVIKRDLRKCPYCGGLLVERQGPYGNFLGCSNFPNCKYTRNE</sequence>
<reference evidence="3 4" key="1">
    <citation type="submission" date="2019-01" db="EMBL/GenBank/DDBJ databases">
        <authorList>
            <consortium name="Pathogen Informatics"/>
        </authorList>
    </citation>
    <scope>NUCLEOTIDE SEQUENCE [LARGE SCALE GENOMIC DNA]</scope>
    <source>
        <strain evidence="3 4">NCTC10138</strain>
    </source>
</reference>
<dbReference type="GO" id="GO:0006265">
    <property type="term" value="P:DNA topological change"/>
    <property type="evidence" value="ECO:0007669"/>
    <property type="project" value="InterPro"/>
</dbReference>